<evidence type="ECO:0000256" key="3">
    <source>
        <dbReference type="SAM" id="SignalP"/>
    </source>
</evidence>
<organism evidence="5 6">
    <name type="scientific">Thalassomonas viridans</name>
    <dbReference type="NCBI Taxonomy" id="137584"/>
    <lineage>
        <taxon>Bacteria</taxon>
        <taxon>Pseudomonadati</taxon>
        <taxon>Pseudomonadota</taxon>
        <taxon>Gammaproteobacteria</taxon>
        <taxon>Alteromonadales</taxon>
        <taxon>Colwelliaceae</taxon>
        <taxon>Thalassomonas</taxon>
    </lineage>
</organism>
<accession>A0AAE9YZ77</accession>
<evidence type="ECO:0000259" key="4">
    <source>
        <dbReference type="SMART" id="SM00062"/>
    </source>
</evidence>
<comment type="similarity">
    <text evidence="1">Belongs to the bacterial solute-binding protein 3 family.</text>
</comment>
<gene>
    <name evidence="5" type="ORF">SG34_017035</name>
</gene>
<feature type="chain" id="PRO_5042203459" evidence="3">
    <location>
        <begin position="25"/>
        <end position="247"/>
    </location>
</feature>
<proteinExistence type="inferred from homology"/>
<feature type="domain" description="Solute-binding protein family 3/N-terminal" evidence="4">
    <location>
        <begin position="26"/>
        <end position="246"/>
    </location>
</feature>
<dbReference type="SUPFAM" id="SSF53850">
    <property type="entry name" value="Periplasmic binding protein-like II"/>
    <property type="match status" value="1"/>
</dbReference>
<keyword evidence="2 3" id="KW-0732">Signal</keyword>
<dbReference type="PANTHER" id="PTHR35936">
    <property type="entry name" value="MEMBRANE-BOUND LYTIC MUREIN TRANSGLYCOSYLASE F"/>
    <property type="match status" value="1"/>
</dbReference>
<dbReference type="EMBL" id="CP059733">
    <property type="protein sequence ID" value="WDE03114.1"/>
    <property type="molecule type" value="Genomic_DNA"/>
</dbReference>
<reference evidence="5 6" key="2">
    <citation type="journal article" date="2022" name="Mar. Drugs">
        <title>Bioassay-Guided Fractionation Leads to the Detection of Cholic Acid Generated by the Rare Thalassomonas sp.</title>
        <authorList>
            <person name="Pheiffer F."/>
            <person name="Schneider Y.K."/>
            <person name="Hansen E.H."/>
            <person name="Andersen J.H."/>
            <person name="Isaksson J."/>
            <person name="Busche T."/>
            <person name="R C."/>
            <person name="Kalinowski J."/>
            <person name="Zyl L.V."/>
            <person name="Trindade M."/>
        </authorList>
    </citation>
    <scope>NUCLEOTIDE SEQUENCE [LARGE SCALE GENOMIC DNA]</scope>
    <source>
        <strain evidence="5 6">XOM25</strain>
    </source>
</reference>
<dbReference type="AlphaFoldDB" id="A0AAE9YZ77"/>
<name>A0AAE9YZ77_9GAMM</name>
<dbReference type="KEGG" id="tvd:SG34_017035"/>
<dbReference type="InterPro" id="IPR001638">
    <property type="entry name" value="Solute-binding_3/MltF_N"/>
</dbReference>
<protein>
    <submittedName>
        <fullName evidence="5">Transporter substrate-binding domain-containing protein</fullName>
    </submittedName>
</protein>
<dbReference type="Gene3D" id="3.40.190.10">
    <property type="entry name" value="Periplasmic binding protein-like II"/>
    <property type="match status" value="2"/>
</dbReference>
<dbReference type="RefSeq" id="WP_044840022.1">
    <property type="nucleotide sequence ID" value="NZ_CP059733.1"/>
</dbReference>
<evidence type="ECO:0000256" key="2">
    <source>
        <dbReference type="ARBA" id="ARBA00022729"/>
    </source>
</evidence>
<dbReference type="Pfam" id="PF00497">
    <property type="entry name" value="SBP_bac_3"/>
    <property type="match status" value="1"/>
</dbReference>
<dbReference type="Proteomes" id="UP000032352">
    <property type="component" value="Chromosome"/>
</dbReference>
<keyword evidence="6" id="KW-1185">Reference proteome</keyword>
<dbReference type="PANTHER" id="PTHR35936:SF25">
    <property type="entry name" value="ABC TRANSPORTER SUBSTRATE-BINDING PROTEIN"/>
    <property type="match status" value="1"/>
</dbReference>
<feature type="signal peptide" evidence="3">
    <location>
        <begin position="1"/>
        <end position="24"/>
    </location>
</feature>
<sequence length="247" mass="28497">MIRSWHLALLMVSLHLGLAVDAGAKQLEVSVGWSKPPYVIEKGNTGFEIELVRTIFEQMGHELTFIYIPFGRSYNLIKLGKVDIGMTMSNRFDITPAKLSDPYIVYQNVAISLKGRGINVNEIAELGKYSVVGFQNANIILGEQFSQAVQFSPFYTELPEQRKQVEMLLKGRADVVVMDVNIFNYLSKEFLGKSHMENVDVHKIFPKNPYRLGFMDDELRLEFNKRLQTFRETEAYRLLLRQYDFLQ</sequence>
<evidence type="ECO:0000256" key="1">
    <source>
        <dbReference type="ARBA" id="ARBA00010333"/>
    </source>
</evidence>
<evidence type="ECO:0000313" key="5">
    <source>
        <dbReference type="EMBL" id="WDE03114.1"/>
    </source>
</evidence>
<evidence type="ECO:0000313" key="6">
    <source>
        <dbReference type="Proteomes" id="UP000032352"/>
    </source>
</evidence>
<reference evidence="5 6" key="1">
    <citation type="journal article" date="2015" name="Genome Announc.">
        <title>Draft Genome Sequences of Marine Isolates of Thalassomonas viridans and Thalassomonas actiniarum.</title>
        <authorList>
            <person name="Olonade I."/>
            <person name="van Zyl L.J."/>
            <person name="Trindade M."/>
        </authorList>
    </citation>
    <scope>NUCLEOTIDE SEQUENCE [LARGE SCALE GENOMIC DNA]</scope>
    <source>
        <strain evidence="5 6">XOM25</strain>
    </source>
</reference>
<dbReference type="SMART" id="SM00062">
    <property type="entry name" value="PBPb"/>
    <property type="match status" value="1"/>
</dbReference>